<dbReference type="Pfam" id="PF14838">
    <property type="entry name" value="INTS5_C"/>
    <property type="match status" value="1"/>
</dbReference>
<evidence type="ECO:0000313" key="4">
    <source>
        <dbReference type="WBParaSite" id="SBAD_0000483901-mRNA-1"/>
    </source>
</evidence>
<accession>A0A183ILZ7</accession>
<dbReference type="Proteomes" id="UP000270296">
    <property type="component" value="Unassembled WGS sequence"/>
</dbReference>
<dbReference type="OrthoDB" id="69088at2759"/>
<dbReference type="WBParaSite" id="SBAD_0000483901-mRNA-1">
    <property type="protein sequence ID" value="SBAD_0000483901-mRNA-1"/>
    <property type="gene ID" value="SBAD_0000483901"/>
</dbReference>
<dbReference type="PANTHER" id="PTHR31697:SF2">
    <property type="entry name" value="INTEGRATOR COMPLEX SUBUNIT 5"/>
    <property type="match status" value="1"/>
</dbReference>
<evidence type="ECO:0000259" key="1">
    <source>
        <dbReference type="Pfam" id="PF14838"/>
    </source>
</evidence>
<dbReference type="GO" id="GO:0032039">
    <property type="term" value="C:integrator complex"/>
    <property type="evidence" value="ECO:0007669"/>
    <property type="project" value="InterPro"/>
</dbReference>
<proteinExistence type="predicted"/>
<evidence type="ECO:0000313" key="3">
    <source>
        <dbReference type="Proteomes" id="UP000270296"/>
    </source>
</evidence>
<name>A0A183ILZ7_9BILA</name>
<dbReference type="GO" id="GO:0034472">
    <property type="term" value="P:snRNA 3'-end processing"/>
    <property type="evidence" value="ECO:0007669"/>
    <property type="project" value="TreeGrafter"/>
</dbReference>
<dbReference type="AlphaFoldDB" id="A0A183ILZ7"/>
<protein>
    <submittedName>
        <fullName evidence="4">INTS5_C domain-containing protein</fullName>
    </submittedName>
</protein>
<dbReference type="InterPro" id="IPR040316">
    <property type="entry name" value="INTS5"/>
</dbReference>
<evidence type="ECO:0000313" key="2">
    <source>
        <dbReference type="EMBL" id="VDP05056.1"/>
    </source>
</evidence>
<gene>
    <name evidence="2" type="ORF">SBAD_LOCUS4643</name>
</gene>
<feature type="domain" description="Integrator complex subunit 5 C-terminal" evidence="1">
    <location>
        <begin position="5"/>
        <end position="119"/>
    </location>
</feature>
<organism evidence="4">
    <name type="scientific">Soboliphyme baturini</name>
    <dbReference type="NCBI Taxonomy" id="241478"/>
    <lineage>
        <taxon>Eukaryota</taxon>
        <taxon>Metazoa</taxon>
        <taxon>Ecdysozoa</taxon>
        <taxon>Nematoda</taxon>
        <taxon>Enoplea</taxon>
        <taxon>Dorylaimia</taxon>
        <taxon>Dioctophymatida</taxon>
        <taxon>Dioctophymatoidea</taxon>
        <taxon>Soboliphymatidae</taxon>
        <taxon>Soboliphyme</taxon>
    </lineage>
</organism>
<dbReference type="InterPro" id="IPR029444">
    <property type="entry name" value="INTS5_C"/>
</dbReference>
<keyword evidence="3" id="KW-1185">Reference proteome</keyword>
<dbReference type="PANTHER" id="PTHR31697">
    <property type="entry name" value="INTEGRATOR COMPLEX SUBUNIT 5"/>
    <property type="match status" value="1"/>
</dbReference>
<dbReference type="EMBL" id="UZAM01008457">
    <property type="protein sequence ID" value="VDP05056.1"/>
    <property type="molecule type" value="Genomic_DNA"/>
</dbReference>
<sequence length="129" mass="15276">MLFSLMVRCENRINRKEPIGEEERQLLDSWFSLLLEGKLLGDPWPYIMDMLTHVSSHEAFIVLCEIWRYFQDALPDMRTLQQTFEVTQLQLRDVEPLKVNPEPYLNRVRPVLQANIATLGGLYRILFRP</sequence>
<reference evidence="2 3" key="2">
    <citation type="submission" date="2018-11" db="EMBL/GenBank/DDBJ databases">
        <authorList>
            <consortium name="Pathogen Informatics"/>
        </authorList>
    </citation>
    <scope>NUCLEOTIDE SEQUENCE [LARGE SCALE GENOMIC DNA]</scope>
</reference>
<reference evidence="4" key="1">
    <citation type="submission" date="2016-06" db="UniProtKB">
        <authorList>
            <consortium name="WormBaseParasite"/>
        </authorList>
    </citation>
    <scope>IDENTIFICATION</scope>
</reference>